<keyword evidence="3" id="KW-0805">Transcription regulation</keyword>
<dbReference type="Proteomes" id="UP001175271">
    <property type="component" value="Unassembled WGS sequence"/>
</dbReference>
<keyword evidence="5" id="KW-0539">Nucleus</keyword>
<comment type="subcellular location">
    <subcellularLocation>
        <location evidence="1">Nucleus</location>
    </subcellularLocation>
</comment>
<evidence type="ECO:0000256" key="2">
    <source>
        <dbReference type="ARBA" id="ARBA00008048"/>
    </source>
</evidence>
<keyword evidence="7" id="KW-1185">Reference proteome</keyword>
<comment type="caution">
    <text evidence="6">The sequence shown here is derived from an EMBL/GenBank/DDBJ whole genome shotgun (WGS) entry which is preliminary data.</text>
</comment>
<dbReference type="GO" id="GO:0016592">
    <property type="term" value="C:mediator complex"/>
    <property type="evidence" value="ECO:0007669"/>
    <property type="project" value="InterPro"/>
</dbReference>
<reference evidence="6" key="1">
    <citation type="submission" date="2023-06" db="EMBL/GenBank/DDBJ databases">
        <title>Genomic analysis of the entomopathogenic nematode Steinernema hermaphroditum.</title>
        <authorList>
            <person name="Schwarz E.M."/>
            <person name="Heppert J.K."/>
            <person name="Baniya A."/>
            <person name="Schwartz H.T."/>
            <person name="Tan C.-H."/>
            <person name="Antoshechkin I."/>
            <person name="Sternberg P.W."/>
            <person name="Goodrich-Blair H."/>
            <person name="Dillman A.R."/>
        </authorList>
    </citation>
    <scope>NUCLEOTIDE SEQUENCE</scope>
    <source>
        <strain evidence="6">PS9179</strain>
        <tissue evidence="6">Whole animal</tissue>
    </source>
</reference>
<proteinExistence type="inferred from homology"/>
<dbReference type="AlphaFoldDB" id="A0AA39HWL6"/>
<gene>
    <name evidence="6" type="ORF">QR680_006833</name>
</gene>
<dbReference type="InterPro" id="IPR021627">
    <property type="entry name" value="Mediator_Med27"/>
</dbReference>
<evidence type="ECO:0000256" key="5">
    <source>
        <dbReference type="ARBA" id="ARBA00023242"/>
    </source>
</evidence>
<evidence type="ECO:0000313" key="7">
    <source>
        <dbReference type="Proteomes" id="UP001175271"/>
    </source>
</evidence>
<dbReference type="Pfam" id="PF11571">
    <property type="entry name" value="Med27"/>
    <property type="match status" value="1"/>
</dbReference>
<dbReference type="EMBL" id="JAUCMV010000003">
    <property type="protein sequence ID" value="KAK0413483.1"/>
    <property type="molecule type" value="Genomic_DNA"/>
</dbReference>
<evidence type="ECO:0000256" key="4">
    <source>
        <dbReference type="ARBA" id="ARBA00023163"/>
    </source>
</evidence>
<protein>
    <submittedName>
        <fullName evidence="6">Uncharacterized protein</fullName>
    </submittedName>
</protein>
<sequence length="197" mass="23682">MHSELVRRQLYRRIQDADRNHHAQLHELFRNKQFHTILHKNGIRCELVEHTGRARTLDIAVVFKYFDKNSEGIHKYCVMQNVCIFNYGQLKCFNLYGPEEDVRLREPYEPSRFEIWRRLTSSFREFVDVKYGHVLNSNQLIQQQCFLRAALKAFTENCAICQEHLKDFLPPTYMRGSCDEFEKKPELVHNECRRMAR</sequence>
<organism evidence="6 7">
    <name type="scientific">Steinernema hermaphroditum</name>
    <dbReference type="NCBI Taxonomy" id="289476"/>
    <lineage>
        <taxon>Eukaryota</taxon>
        <taxon>Metazoa</taxon>
        <taxon>Ecdysozoa</taxon>
        <taxon>Nematoda</taxon>
        <taxon>Chromadorea</taxon>
        <taxon>Rhabditida</taxon>
        <taxon>Tylenchina</taxon>
        <taxon>Panagrolaimomorpha</taxon>
        <taxon>Strongyloidoidea</taxon>
        <taxon>Steinernematidae</taxon>
        <taxon>Steinernema</taxon>
    </lineage>
</organism>
<evidence type="ECO:0000256" key="1">
    <source>
        <dbReference type="ARBA" id="ARBA00004123"/>
    </source>
</evidence>
<evidence type="ECO:0000256" key="3">
    <source>
        <dbReference type="ARBA" id="ARBA00023015"/>
    </source>
</evidence>
<keyword evidence="4" id="KW-0804">Transcription</keyword>
<comment type="similarity">
    <text evidence="2">Belongs to the Mediator complex subunit 27 family.</text>
</comment>
<evidence type="ECO:0000313" key="6">
    <source>
        <dbReference type="EMBL" id="KAK0413483.1"/>
    </source>
</evidence>
<name>A0AA39HWL6_9BILA</name>
<accession>A0AA39HWL6</accession>